<keyword evidence="10" id="KW-1185">Reference proteome</keyword>
<dbReference type="Pfam" id="PF08801">
    <property type="entry name" value="Nucleoporin_N"/>
    <property type="match status" value="1"/>
</dbReference>
<feature type="domain" description="Nucleoporin Nup133/Nup155-like N-terminal" evidence="8">
    <location>
        <begin position="153"/>
        <end position="661"/>
    </location>
</feature>
<evidence type="ECO:0000256" key="6">
    <source>
        <dbReference type="SAM" id="MobiDB-lite"/>
    </source>
</evidence>
<proteinExistence type="inferred from homology"/>
<evidence type="ECO:0000256" key="1">
    <source>
        <dbReference type="ARBA" id="ARBA00004123"/>
    </source>
</evidence>
<dbReference type="InterPro" id="IPR004870">
    <property type="entry name" value="Nucleoporin_Nup155"/>
</dbReference>
<dbReference type="GO" id="GO:0000972">
    <property type="term" value="P:transcription-dependent tethering of RNA polymerase II gene DNA at nuclear periphery"/>
    <property type="evidence" value="ECO:0007669"/>
    <property type="project" value="TreeGrafter"/>
</dbReference>
<comment type="similarity">
    <text evidence="2">Belongs to the non-repetitive/WGA-negative nucleoporin family.</text>
</comment>
<dbReference type="GO" id="GO:0036228">
    <property type="term" value="P:protein localization to nuclear inner membrane"/>
    <property type="evidence" value="ECO:0007669"/>
    <property type="project" value="TreeGrafter"/>
</dbReference>
<dbReference type="GO" id="GO:0006606">
    <property type="term" value="P:protein import into nucleus"/>
    <property type="evidence" value="ECO:0007669"/>
    <property type="project" value="TreeGrafter"/>
</dbReference>
<evidence type="ECO:0000313" key="9">
    <source>
        <dbReference type="EMBL" id="GMM49006.1"/>
    </source>
</evidence>
<keyword evidence="5" id="KW-0175">Coiled coil</keyword>
<evidence type="ECO:0000256" key="5">
    <source>
        <dbReference type="SAM" id="Coils"/>
    </source>
</evidence>
<dbReference type="Gene3D" id="1.20.58.1780">
    <property type="match status" value="1"/>
</dbReference>
<dbReference type="EMBL" id="BTGB01000009">
    <property type="protein sequence ID" value="GMM49006.1"/>
    <property type="molecule type" value="Genomic_DNA"/>
</dbReference>
<protein>
    <submittedName>
        <fullName evidence="9">Nup170 protein</fullName>
    </submittedName>
</protein>
<feature type="coiled-coil region" evidence="5">
    <location>
        <begin position="475"/>
        <end position="502"/>
    </location>
</feature>
<dbReference type="InterPro" id="IPR042533">
    <property type="entry name" value="Nucleoporin_Nup155_C_1"/>
</dbReference>
<reference evidence="9 10" key="1">
    <citation type="journal article" date="2023" name="Elife">
        <title>Identification of key yeast species and microbe-microbe interactions impacting larval growth of Drosophila in the wild.</title>
        <authorList>
            <person name="Mure A."/>
            <person name="Sugiura Y."/>
            <person name="Maeda R."/>
            <person name="Honda K."/>
            <person name="Sakurai N."/>
            <person name="Takahashi Y."/>
            <person name="Watada M."/>
            <person name="Katoh T."/>
            <person name="Gotoh A."/>
            <person name="Gotoh Y."/>
            <person name="Taniguchi I."/>
            <person name="Nakamura K."/>
            <person name="Hayashi T."/>
            <person name="Katayama T."/>
            <person name="Uemura T."/>
            <person name="Hattori Y."/>
        </authorList>
    </citation>
    <scope>NUCLEOTIDE SEQUENCE [LARGE SCALE GENOMIC DNA]</scope>
    <source>
        <strain evidence="9 10">PK-24</strain>
    </source>
</reference>
<name>A0AAV5RBR0_PICKL</name>
<feature type="compositionally biased region" description="Low complexity" evidence="6">
    <location>
        <begin position="28"/>
        <end position="40"/>
    </location>
</feature>
<sequence length="1483" mass="170167">MSLRFSKVLGSTDDPNMDSFSTLKHNHSSLNSNNNNNNNQINNIKIEHSELQSRRARKIAKNTGVRFPNFITSFSMFNNNHSSQMNSLSKDQNDSTDLSHLPLSTSSPISLASHCINTQINKDDSVPSLYETLSMFLIDNYNLNLSSKIIDPFKRFEKVNFFNIPQKLLDSNNESIVTGMGMFPEIERAWLSTDDKLYIWNYNASFIDQEFDIVSDFNGTILKCQLVKPKQKVFVESVNYLIVVATSKEIKLLTLEYSNDNKKLIISDPQLSVTSHGMIINNIVYHEKSRDIYFTGIGCGTSVWKLKYSESSDWYSKSISKECLTEFSLTANLPSLPILNWLKNDTTNNNVEYIVDLKIDQSRHILYTLSSKSVIHAYRINNNKIGNPITKHISSLLKELSTTSPINIRSPLLKKSNLKLISIHPVSKNENKNLFLVVVASNGCRFYINGSTIYDDHLTLTTNFLKFPPMNKAFHEKISKRKENMLTQNQNINQNNNNQNQSYLGNQNLLNQESMLMNPTKSKYNSYFNSSINKSVKSDKSITKSVTPLLISPEELRNAQETSEILQNTSKSLIISPGIFVGFSEELGLYTSTPDYGIFKKDSQYIEDFEIEDKLSNIFEIVQLTESFNPVNQPLGYANEFASQYTKKPLEFAVLSNIGISVYRYRTPDLILEDSLDDQTFKKFALKYGSDEACSTALFLACKYDKSETFRNTATQYFISGGKNSKLDHSLSPIIDNVEPSDRFFAVLLLFSRLIRNVWDKEVFKLKSDIKYDKMGYIDVRSIKKLENKNSILENVNITKSELEFLLCSILIVINYFEDNKNIIPGLSNINNQNETTSWKQKVSEVCIQAEQICFDSISKFLNIVKEGLSFLAILLEDSHNDNTDSNNENFQKIISFLPIQLQADLSCITFADFFTKSDPNVSKLIKELLSCIINKCISEGNSVELVANTLQEKCGYFCSTDDVLIFKAVESLKQAKDYSDAKDISLKEKYLENGIKLLKQSGDSLSDEIIADCVNAILELGYYSNAVEFLLDIANTPELVKLSLQYQNDIQMSVPTDINKKRCHQRKLKLYHIIFQILIDVDKKAVSSIEKASNASLIGSTKDESHMYVDNEGHLVTYYSKLRDECYKICLNSSDKLLHFELYKWFIANGVSEKLLVIETPYILDFLRQESSHDLEMSKLLWIYYSKKGNYYEAACQLYILALSQFKIKLVDRIQFLSIANSFVQVIETQFVKQDIMELAAKINDLISVSNLQDELLITILQDSRVGQMAKNIAKDALDGEILTINELYNEYIDPLGYYELALVCFKLSDYRNREDVLYKWGCIFDKWFIEYKEKENHENSLFYIEIMNKFILIAEKVKDTEGLFTLTDLIPLILKSVYKHLENKSQKVPKGTFIEIFKKSGITYSKLYYNLKKVIESTTFELFEGYSDVLNEEMCYLIKDWYKNDKKLKQRINPASIDKLEKYTVNDDPIFNYIKSTGNPL</sequence>
<dbReference type="GO" id="GO:0044611">
    <property type="term" value="C:nuclear pore inner ring"/>
    <property type="evidence" value="ECO:0007669"/>
    <property type="project" value="TreeGrafter"/>
</dbReference>
<evidence type="ECO:0000256" key="4">
    <source>
        <dbReference type="ARBA" id="ARBA00023242"/>
    </source>
</evidence>
<dbReference type="Gene3D" id="1.10.167.20">
    <property type="match status" value="1"/>
</dbReference>
<dbReference type="GO" id="GO:0006405">
    <property type="term" value="P:RNA export from nucleus"/>
    <property type="evidence" value="ECO:0007669"/>
    <property type="project" value="TreeGrafter"/>
</dbReference>
<keyword evidence="3" id="KW-0813">Transport</keyword>
<dbReference type="Pfam" id="PF03177">
    <property type="entry name" value="Nucleoporin_C"/>
    <property type="match status" value="1"/>
</dbReference>
<dbReference type="InterPro" id="IPR014908">
    <property type="entry name" value="Nucleoporin_Nup133/Nup155_N"/>
</dbReference>
<comment type="caution">
    <text evidence="9">The sequence shown here is derived from an EMBL/GenBank/DDBJ whole genome shotgun (WGS) entry which is preliminary data.</text>
</comment>
<evidence type="ECO:0000256" key="2">
    <source>
        <dbReference type="ARBA" id="ARBA00007373"/>
    </source>
</evidence>
<dbReference type="PANTHER" id="PTHR10350">
    <property type="entry name" value="NUCLEAR PORE COMPLEX PROTEIN NUP155"/>
    <property type="match status" value="1"/>
</dbReference>
<evidence type="ECO:0000259" key="7">
    <source>
        <dbReference type="Pfam" id="PF03177"/>
    </source>
</evidence>
<comment type="subcellular location">
    <subcellularLocation>
        <location evidence="1">Nucleus</location>
    </subcellularLocation>
</comment>
<dbReference type="InterPro" id="IPR007187">
    <property type="entry name" value="Nucleoporin_Nup133/Nup155_C"/>
</dbReference>
<dbReference type="InterPro" id="IPR042537">
    <property type="entry name" value="Nucleoporin_Nup155_C_2"/>
</dbReference>
<dbReference type="GO" id="GO:0017056">
    <property type="term" value="F:structural constituent of nuclear pore"/>
    <property type="evidence" value="ECO:0007669"/>
    <property type="project" value="InterPro"/>
</dbReference>
<dbReference type="Gene3D" id="1.25.40.450">
    <property type="entry name" value="Nucleoporin, helical domain, N-terminal subdomain"/>
    <property type="match status" value="1"/>
</dbReference>
<evidence type="ECO:0000313" key="10">
    <source>
        <dbReference type="Proteomes" id="UP001378960"/>
    </source>
</evidence>
<accession>A0AAV5RBR0</accession>
<dbReference type="Gene3D" id="1.25.40.440">
    <property type="entry name" value="Nucleoporin, helical domain, central subdomain"/>
    <property type="match status" value="1"/>
</dbReference>
<dbReference type="PANTHER" id="PTHR10350:SF6">
    <property type="entry name" value="NUCLEAR PORE COMPLEX PROTEIN NUP155"/>
    <property type="match status" value="1"/>
</dbReference>
<evidence type="ECO:0000256" key="3">
    <source>
        <dbReference type="ARBA" id="ARBA00022448"/>
    </source>
</evidence>
<feature type="domain" description="Nucleoporin Nup133/Nup155-like C-terminal" evidence="7">
    <location>
        <begin position="741"/>
        <end position="1475"/>
    </location>
</feature>
<keyword evidence="4" id="KW-0539">Nucleus</keyword>
<gene>
    <name evidence="9" type="ORF">DAPK24_056040</name>
</gene>
<dbReference type="Gene3D" id="1.20.120.1050">
    <property type="match status" value="1"/>
</dbReference>
<dbReference type="Proteomes" id="UP001378960">
    <property type="component" value="Unassembled WGS sequence"/>
</dbReference>
<organism evidence="9 10">
    <name type="scientific">Pichia kluyveri</name>
    <name type="common">Yeast</name>
    <dbReference type="NCBI Taxonomy" id="36015"/>
    <lineage>
        <taxon>Eukaryota</taxon>
        <taxon>Fungi</taxon>
        <taxon>Dikarya</taxon>
        <taxon>Ascomycota</taxon>
        <taxon>Saccharomycotina</taxon>
        <taxon>Pichiomycetes</taxon>
        <taxon>Pichiales</taxon>
        <taxon>Pichiaceae</taxon>
        <taxon>Pichia</taxon>
    </lineage>
</organism>
<feature type="region of interest" description="Disordered" evidence="6">
    <location>
        <begin position="1"/>
        <end position="40"/>
    </location>
</feature>
<evidence type="ECO:0000259" key="8">
    <source>
        <dbReference type="Pfam" id="PF08801"/>
    </source>
</evidence>